<dbReference type="PANTHER" id="PTHR42781">
    <property type="entry name" value="SPERMIDINE/PUTRESCINE IMPORT ATP-BINDING PROTEIN POTA"/>
    <property type="match status" value="1"/>
</dbReference>
<dbReference type="SUPFAM" id="SSF50331">
    <property type="entry name" value="MOP-like"/>
    <property type="match status" value="1"/>
</dbReference>
<dbReference type="Proteomes" id="UP001151088">
    <property type="component" value="Unassembled WGS sequence"/>
</dbReference>
<organism evidence="9 10">
    <name type="scientific">Ancylobacter mangrovi</name>
    <dbReference type="NCBI Taxonomy" id="2972472"/>
    <lineage>
        <taxon>Bacteria</taxon>
        <taxon>Pseudomonadati</taxon>
        <taxon>Pseudomonadota</taxon>
        <taxon>Alphaproteobacteria</taxon>
        <taxon>Hyphomicrobiales</taxon>
        <taxon>Xanthobacteraceae</taxon>
        <taxon>Ancylobacter</taxon>
    </lineage>
</organism>
<evidence type="ECO:0000256" key="2">
    <source>
        <dbReference type="ARBA" id="ARBA00022475"/>
    </source>
</evidence>
<dbReference type="GO" id="GO:0015697">
    <property type="term" value="P:quaternary ammonium group transport"/>
    <property type="evidence" value="ECO:0007669"/>
    <property type="project" value="UniProtKB-ARBA"/>
</dbReference>
<dbReference type="PROSITE" id="PS00211">
    <property type="entry name" value="ABC_TRANSPORTER_1"/>
    <property type="match status" value="1"/>
</dbReference>
<keyword evidence="1 7" id="KW-0813">Transport</keyword>
<comment type="similarity">
    <text evidence="7">Belongs to the ABC transporter superfamily. Spermidine/putrescine importer (TC 3.A.1.11.1) family.</text>
</comment>
<comment type="function">
    <text evidence="7">Part of the ABC transporter complex PotABCD involved in spermidine/putrescine import. Responsible for energy coupling to the transport system.</text>
</comment>
<evidence type="ECO:0000256" key="4">
    <source>
        <dbReference type="ARBA" id="ARBA00022840"/>
    </source>
</evidence>
<keyword evidence="6 7" id="KW-0472">Membrane</keyword>
<dbReference type="Gene3D" id="3.40.50.300">
    <property type="entry name" value="P-loop containing nucleotide triphosphate hydrolases"/>
    <property type="match status" value="1"/>
</dbReference>
<accession>A0A9X2PI04</accession>
<dbReference type="GO" id="GO:0016887">
    <property type="term" value="F:ATP hydrolysis activity"/>
    <property type="evidence" value="ECO:0007669"/>
    <property type="project" value="InterPro"/>
</dbReference>
<dbReference type="InterPro" id="IPR008995">
    <property type="entry name" value="Mo/tungstate-bd_C_term_dom"/>
</dbReference>
<keyword evidence="4 7" id="KW-0067">ATP-binding</keyword>
<protein>
    <recommendedName>
        <fullName evidence="7">Spermidine/putrescine import ATP-binding protein PotA</fullName>
        <ecNumber evidence="7">7.6.2.11</ecNumber>
    </recommendedName>
</protein>
<dbReference type="SMART" id="SM00382">
    <property type="entry name" value="AAA"/>
    <property type="match status" value="1"/>
</dbReference>
<evidence type="ECO:0000313" key="10">
    <source>
        <dbReference type="Proteomes" id="UP001151088"/>
    </source>
</evidence>
<evidence type="ECO:0000256" key="5">
    <source>
        <dbReference type="ARBA" id="ARBA00022967"/>
    </source>
</evidence>
<evidence type="ECO:0000256" key="3">
    <source>
        <dbReference type="ARBA" id="ARBA00022741"/>
    </source>
</evidence>
<keyword evidence="5 7" id="KW-1278">Translocase</keyword>
<dbReference type="GO" id="GO:0015594">
    <property type="term" value="F:ABC-type putrescine transporter activity"/>
    <property type="evidence" value="ECO:0007669"/>
    <property type="project" value="InterPro"/>
</dbReference>
<evidence type="ECO:0000256" key="7">
    <source>
        <dbReference type="RuleBase" id="RU364083"/>
    </source>
</evidence>
<evidence type="ECO:0000256" key="1">
    <source>
        <dbReference type="ARBA" id="ARBA00022448"/>
    </source>
</evidence>
<gene>
    <name evidence="7" type="primary">potA</name>
    <name evidence="9" type="ORF">NVS89_20425</name>
</gene>
<keyword evidence="2 7" id="KW-1003">Cell membrane</keyword>
<dbReference type="InterPro" id="IPR050093">
    <property type="entry name" value="ABC_SmlMolc_Importer"/>
</dbReference>
<dbReference type="InterPro" id="IPR003439">
    <property type="entry name" value="ABC_transporter-like_ATP-bd"/>
</dbReference>
<dbReference type="GO" id="GO:0005524">
    <property type="term" value="F:ATP binding"/>
    <property type="evidence" value="ECO:0007669"/>
    <property type="project" value="UniProtKB-KW"/>
</dbReference>
<dbReference type="InterPro" id="IPR027417">
    <property type="entry name" value="P-loop_NTPase"/>
</dbReference>
<evidence type="ECO:0000259" key="8">
    <source>
        <dbReference type="PROSITE" id="PS50893"/>
    </source>
</evidence>
<comment type="caution">
    <text evidence="9">The sequence shown here is derived from an EMBL/GenBank/DDBJ whole genome shotgun (WGS) entry which is preliminary data.</text>
</comment>
<dbReference type="InterPro" id="IPR005893">
    <property type="entry name" value="PotA-like"/>
</dbReference>
<dbReference type="Pfam" id="PF08402">
    <property type="entry name" value="TOBE_2"/>
    <property type="match status" value="1"/>
</dbReference>
<dbReference type="SUPFAM" id="SSF52540">
    <property type="entry name" value="P-loop containing nucleoside triphosphate hydrolases"/>
    <property type="match status" value="1"/>
</dbReference>
<evidence type="ECO:0000313" key="9">
    <source>
        <dbReference type="EMBL" id="MCS0497461.1"/>
    </source>
</evidence>
<dbReference type="FunFam" id="3.40.50.300:FF:000425">
    <property type="entry name" value="Probable ABC transporter, ATP-binding subunit"/>
    <property type="match status" value="1"/>
</dbReference>
<dbReference type="PROSITE" id="PS50893">
    <property type="entry name" value="ABC_TRANSPORTER_2"/>
    <property type="match status" value="1"/>
</dbReference>
<dbReference type="InterPro" id="IPR013611">
    <property type="entry name" value="Transp-assoc_OB_typ2"/>
</dbReference>
<dbReference type="Gene3D" id="2.40.50.100">
    <property type="match status" value="1"/>
</dbReference>
<dbReference type="AlphaFoldDB" id="A0A9X2PI04"/>
<name>A0A9X2PI04_9HYPH</name>
<dbReference type="RefSeq" id="WP_258734609.1">
    <property type="nucleotide sequence ID" value="NZ_JANTHZ010000012.1"/>
</dbReference>
<dbReference type="Pfam" id="PF00005">
    <property type="entry name" value="ABC_tran"/>
    <property type="match status" value="1"/>
</dbReference>
<evidence type="ECO:0000256" key="6">
    <source>
        <dbReference type="ARBA" id="ARBA00023136"/>
    </source>
</evidence>
<feature type="domain" description="ABC transporter" evidence="8">
    <location>
        <begin position="17"/>
        <end position="248"/>
    </location>
</feature>
<dbReference type="InterPro" id="IPR017879">
    <property type="entry name" value="PotA_ATP-bd"/>
</dbReference>
<dbReference type="GO" id="GO:0043190">
    <property type="term" value="C:ATP-binding cassette (ABC) transporter complex"/>
    <property type="evidence" value="ECO:0007669"/>
    <property type="project" value="InterPro"/>
</dbReference>
<dbReference type="EMBL" id="JANTHZ010000012">
    <property type="protein sequence ID" value="MCS0497461.1"/>
    <property type="molecule type" value="Genomic_DNA"/>
</dbReference>
<keyword evidence="10" id="KW-1185">Reference proteome</keyword>
<proteinExistence type="inferred from homology"/>
<dbReference type="EC" id="7.6.2.11" evidence="7"/>
<dbReference type="NCBIfam" id="TIGR01187">
    <property type="entry name" value="potA"/>
    <property type="match status" value="1"/>
</dbReference>
<reference evidence="9" key="1">
    <citation type="submission" date="2022-08" db="EMBL/GenBank/DDBJ databases">
        <authorList>
            <person name="Li F."/>
        </authorList>
    </citation>
    <scope>NUCLEOTIDE SEQUENCE</scope>
    <source>
        <strain evidence="9">MQZ15Z-1</strain>
    </source>
</reference>
<dbReference type="PANTHER" id="PTHR42781:SF4">
    <property type="entry name" value="SPERMIDINE_PUTRESCINE IMPORT ATP-BINDING PROTEIN POTA"/>
    <property type="match status" value="1"/>
</dbReference>
<sequence>MHNVDPADLKTAAGAGVRLVGVSKAFRGTLAIDDISLNIEPGSFVSLLGPSGSGKTTTLNMIAGFVTPDAGQLLFDDKPITDIPPHKRNIGMVFQSYALFPHMTVFDNVAYPLRMRTKLRKDELGERVREALQLVRLSGFEDRYPRQLSGGQQQRVSMARALVGRPRLLLMDEPLGALDKKLRDELQVEIKEIHRKLGSTFIYVTHDQTEALTMSDAVVVMRNAQVAQFGSPREVYEEPENTFVASFLGNANLLPAKVVAADGQGQTVRLSNGAALTLPSGGRRTFIAGSDVMLLLRPEDLALAAPGTADSATLNGTLHEMLFFGDSYKLIVDIGSDTLMLWASPREIADLSVGAPVRVAWDAGRAGLLPAGE</sequence>
<dbReference type="CDD" id="cd03300">
    <property type="entry name" value="ABC_PotA_N"/>
    <property type="match status" value="1"/>
</dbReference>
<comment type="catalytic activity">
    <reaction evidence="7">
        <text>ATP + H2O + polyamine-[polyamine-binding protein]Side 1 = ADP + phosphate + polyamineSide 2 + [polyamine-binding protein]Side 1.</text>
        <dbReference type="EC" id="7.6.2.11"/>
    </reaction>
</comment>
<dbReference type="InterPro" id="IPR017871">
    <property type="entry name" value="ABC_transporter-like_CS"/>
</dbReference>
<keyword evidence="3 7" id="KW-0547">Nucleotide-binding</keyword>
<comment type="subunit">
    <text evidence="7">The complex is composed of two ATP-binding proteins (PotA), two transmembrane proteins (PotB and PotC) and a solute-binding protein (PotD).</text>
</comment>
<dbReference type="InterPro" id="IPR003593">
    <property type="entry name" value="AAA+_ATPase"/>
</dbReference>